<dbReference type="AlphaFoldDB" id="A0A1I6LE80"/>
<evidence type="ECO:0000313" key="1">
    <source>
        <dbReference type="EMBL" id="SFS01775.1"/>
    </source>
</evidence>
<gene>
    <name evidence="1" type="ORF">SAMN05216559_2545</name>
</gene>
<accession>A0A1I6LE80</accession>
<dbReference type="RefSeq" id="WP_281244901.1">
    <property type="nucleotide sequence ID" value="NZ_FOZK01000002.1"/>
</dbReference>
<organism evidence="1 2">
    <name type="scientific">Halomicrobium zhouii</name>
    <dbReference type="NCBI Taxonomy" id="767519"/>
    <lineage>
        <taxon>Archaea</taxon>
        <taxon>Methanobacteriati</taxon>
        <taxon>Methanobacteriota</taxon>
        <taxon>Stenosarchaea group</taxon>
        <taxon>Halobacteria</taxon>
        <taxon>Halobacteriales</taxon>
        <taxon>Haloarculaceae</taxon>
        <taxon>Halomicrobium</taxon>
    </lineage>
</organism>
<dbReference type="STRING" id="767519.SAMN05216559_2545"/>
<dbReference type="Proteomes" id="UP000199062">
    <property type="component" value="Unassembled WGS sequence"/>
</dbReference>
<proteinExistence type="predicted"/>
<reference evidence="1 2" key="1">
    <citation type="submission" date="2016-10" db="EMBL/GenBank/DDBJ databases">
        <authorList>
            <person name="de Groot N.N."/>
        </authorList>
    </citation>
    <scope>NUCLEOTIDE SEQUENCE [LARGE SCALE GENOMIC DNA]</scope>
    <source>
        <strain evidence="1 2">CGMCC 1.10457</strain>
    </source>
</reference>
<protein>
    <submittedName>
        <fullName evidence="1">Uncharacterized protein</fullName>
    </submittedName>
</protein>
<sequence>MAAIIFPFTMELLVIVLFGLVALPVYVATRILDAIEDALA</sequence>
<name>A0A1I6LE80_9EURY</name>
<keyword evidence="2" id="KW-1185">Reference proteome</keyword>
<dbReference type="EMBL" id="FOZK01000002">
    <property type="protein sequence ID" value="SFS01775.1"/>
    <property type="molecule type" value="Genomic_DNA"/>
</dbReference>
<evidence type="ECO:0000313" key="2">
    <source>
        <dbReference type="Proteomes" id="UP000199062"/>
    </source>
</evidence>